<proteinExistence type="predicted"/>
<feature type="non-terminal residue" evidence="1">
    <location>
        <position position="197"/>
    </location>
</feature>
<dbReference type="EMBL" id="JANBUJ010002687">
    <property type="protein sequence ID" value="KAJ2763623.1"/>
    <property type="molecule type" value="Genomic_DNA"/>
</dbReference>
<comment type="caution">
    <text evidence="1">The sequence shown here is derived from an EMBL/GenBank/DDBJ whole genome shotgun (WGS) entry which is preliminary data.</text>
</comment>
<keyword evidence="2" id="KW-1185">Reference proteome</keyword>
<gene>
    <name evidence="1" type="ORF">IWQ57_005507</name>
</gene>
<sequence>RLPGAHRRGPARRQRAGAAPGRRVRRRRDGAVWRRRVRRLCRGHCAAGAAGGHCAPRRARGRQCVCHREYAVGGGQGAAVLRAQDRRPARRAADVVPRPAHQQRRGRGAVRVRVPRQRHPRAARRAAAPGRHGRHRPPRQGRRRAAGRARCPARPRPGPGCPHEGLPVGPRQLRPCLPVGHHPARAPAGAAVQGPAV</sequence>
<organism evidence="1 2">
    <name type="scientific">Coemansia nantahalensis</name>
    <dbReference type="NCBI Taxonomy" id="2789366"/>
    <lineage>
        <taxon>Eukaryota</taxon>
        <taxon>Fungi</taxon>
        <taxon>Fungi incertae sedis</taxon>
        <taxon>Zoopagomycota</taxon>
        <taxon>Kickxellomycotina</taxon>
        <taxon>Kickxellomycetes</taxon>
        <taxon>Kickxellales</taxon>
        <taxon>Kickxellaceae</taxon>
        <taxon>Coemansia</taxon>
    </lineage>
</organism>
<reference evidence="1" key="1">
    <citation type="submission" date="2022-07" db="EMBL/GenBank/DDBJ databases">
        <title>Phylogenomic reconstructions and comparative analyses of Kickxellomycotina fungi.</title>
        <authorList>
            <person name="Reynolds N.K."/>
            <person name="Stajich J.E."/>
            <person name="Barry K."/>
            <person name="Grigoriev I.V."/>
            <person name="Crous P."/>
            <person name="Smith M.E."/>
        </authorList>
    </citation>
    <scope>NUCLEOTIDE SEQUENCE</scope>
    <source>
        <strain evidence="1">CBS 109366</strain>
    </source>
</reference>
<feature type="non-terminal residue" evidence="1">
    <location>
        <position position="1"/>
    </location>
</feature>
<evidence type="ECO:0000313" key="1">
    <source>
        <dbReference type="EMBL" id="KAJ2763623.1"/>
    </source>
</evidence>
<evidence type="ECO:0000313" key="2">
    <source>
        <dbReference type="Proteomes" id="UP001140234"/>
    </source>
</evidence>
<accession>A0ACC1JMI6</accession>
<protein>
    <submittedName>
        <fullName evidence="1">Uncharacterized protein</fullName>
    </submittedName>
</protein>
<name>A0ACC1JMI6_9FUNG</name>
<dbReference type="Proteomes" id="UP001140234">
    <property type="component" value="Unassembled WGS sequence"/>
</dbReference>